<feature type="transmembrane region" description="Helical" evidence="3">
    <location>
        <begin position="327"/>
        <end position="348"/>
    </location>
</feature>
<dbReference type="InterPro" id="IPR050327">
    <property type="entry name" value="Proton-linked_MCT"/>
</dbReference>
<dbReference type="PANTHER" id="PTHR11360">
    <property type="entry name" value="MONOCARBOXYLATE TRANSPORTER"/>
    <property type="match status" value="1"/>
</dbReference>
<sequence length="442" mass="47547">MHNKDATSHIFVSQDDYRRTTLKTRSIACLQIFVGFLAAINSFGFLTSFGVFQIYYPELLHTSASKVSWIGSTPIFVVSIASIISGRLVDTGHFRVAVIVGACLQVVGVFSASAAKGYWPVFVTQGIIMGLGSGLAYTPCIWVVATHFERRKMLAIAISSTGVPVGALMFIGVSKAIIPSYGIGPYLRGIGYILTATNVFIILAARPYQASEKPLPSPLVDFSAFKRLDFALFVAGASFNFLVSCFVPFYIPSFDKSALHHSTASNFNALLLFNACGIIGCILMSWLAEQILGPLPAFTVCILFNASATFGWLIVDSETALWTFAAYYGFFWHAMYALFIPAAASVILKRNGLGARMATCTAVTSIPILMGPPIGGAIVEGFGGGYAVAQLYAGTMYAIAAGLVGAAWYVQDATRAADDKRKIGVRRFLMRTFSRDVGRDGS</sequence>
<comment type="similarity">
    <text evidence="2">Belongs to the major facilitator superfamily. Monocarboxylate porter (TC 2.A.1.13) family.</text>
</comment>
<reference evidence="4" key="1">
    <citation type="journal article" date="2020" name="Stud. Mycol.">
        <title>101 Dothideomycetes genomes: a test case for predicting lifestyles and emergence of pathogens.</title>
        <authorList>
            <person name="Haridas S."/>
            <person name="Albert R."/>
            <person name="Binder M."/>
            <person name="Bloem J."/>
            <person name="Labutti K."/>
            <person name="Salamov A."/>
            <person name="Andreopoulos B."/>
            <person name="Baker S."/>
            <person name="Barry K."/>
            <person name="Bills G."/>
            <person name="Bluhm B."/>
            <person name="Cannon C."/>
            <person name="Castanera R."/>
            <person name="Culley D."/>
            <person name="Daum C."/>
            <person name="Ezra D."/>
            <person name="Gonzalez J."/>
            <person name="Henrissat B."/>
            <person name="Kuo A."/>
            <person name="Liang C."/>
            <person name="Lipzen A."/>
            <person name="Lutzoni F."/>
            <person name="Magnuson J."/>
            <person name="Mondo S."/>
            <person name="Nolan M."/>
            <person name="Ohm R."/>
            <person name="Pangilinan J."/>
            <person name="Park H.-J."/>
            <person name="Ramirez L."/>
            <person name="Alfaro M."/>
            <person name="Sun H."/>
            <person name="Tritt A."/>
            <person name="Yoshinaga Y."/>
            <person name="Zwiers L.-H."/>
            <person name="Turgeon B."/>
            <person name="Goodwin S."/>
            <person name="Spatafora J."/>
            <person name="Crous P."/>
            <person name="Grigoriev I."/>
        </authorList>
    </citation>
    <scope>NUCLEOTIDE SEQUENCE</scope>
    <source>
        <strain evidence="4">CBS 269.34</strain>
    </source>
</reference>
<feature type="transmembrane region" description="Helical" evidence="3">
    <location>
        <begin position="27"/>
        <end position="55"/>
    </location>
</feature>
<feature type="transmembrane region" description="Helical" evidence="3">
    <location>
        <begin position="121"/>
        <end position="144"/>
    </location>
</feature>
<dbReference type="OrthoDB" id="5212574at2759"/>
<evidence type="ECO:0000256" key="2">
    <source>
        <dbReference type="ARBA" id="ARBA00006727"/>
    </source>
</evidence>
<keyword evidence="3" id="KW-0472">Membrane</keyword>
<feature type="transmembrane region" description="Helical" evidence="3">
    <location>
        <begin position="295"/>
        <end position="315"/>
    </location>
</feature>
<dbReference type="InterPro" id="IPR036259">
    <property type="entry name" value="MFS_trans_sf"/>
</dbReference>
<feature type="transmembrane region" description="Helical" evidence="3">
    <location>
        <begin position="96"/>
        <end position="115"/>
    </location>
</feature>
<evidence type="ECO:0000256" key="3">
    <source>
        <dbReference type="SAM" id="Phobius"/>
    </source>
</evidence>
<dbReference type="Pfam" id="PF07690">
    <property type="entry name" value="MFS_1"/>
    <property type="match status" value="1"/>
</dbReference>
<keyword evidence="3" id="KW-0812">Transmembrane</keyword>
<proteinExistence type="inferred from homology"/>
<accession>A0A6A6QR05</accession>
<dbReference type="AlphaFoldDB" id="A0A6A6QR05"/>
<dbReference type="SUPFAM" id="SSF103473">
    <property type="entry name" value="MFS general substrate transporter"/>
    <property type="match status" value="1"/>
</dbReference>
<feature type="transmembrane region" description="Helical" evidence="3">
    <location>
        <begin position="271"/>
        <end position="288"/>
    </location>
</feature>
<feature type="transmembrane region" description="Helical" evidence="3">
    <location>
        <begin position="67"/>
        <end position="89"/>
    </location>
</feature>
<dbReference type="GO" id="GO:0022857">
    <property type="term" value="F:transmembrane transporter activity"/>
    <property type="evidence" value="ECO:0007669"/>
    <property type="project" value="InterPro"/>
</dbReference>
<feature type="transmembrane region" description="Helical" evidence="3">
    <location>
        <begin position="190"/>
        <end position="209"/>
    </location>
</feature>
<feature type="transmembrane region" description="Helical" evidence="3">
    <location>
        <begin position="391"/>
        <end position="410"/>
    </location>
</feature>
<dbReference type="GO" id="GO:0016020">
    <property type="term" value="C:membrane"/>
    <property type="evidence" value="ECO:0007669"/>
    <property type="project" value="UniProtKB-SubCell"/>
</dbReference>
<feature type="transmembrane region" description="Helical" evidence="3">
    <location>
        <begin position="230"/>
        <end position="251"/>
    </location>
</feature>
<comment type="subcellular location">
    <subcellularLocation>
        <location evidence="1">Membrane</location>
        <topology evidence="1">Multi-pass membrane protein</topology>
    </subcellularLocation>
</comment>
<keyword evidence="5" id="KW-1185">Reference proteome</keyword>
<keyword evidence="3" id="KW-1133">Transmembrane helix</keyword>
<evidence type="ECO:0000313" key="4">
    <source>
        <dbReference type="EMBL" id="KAF2494440.1"/>
    </source>
</evidence>
<name>A0A6A6QR05_9PEZI</name>
<dbReference type="InterPro" id="IPR011701">
    <property type="entry name" value="MFS"/>
</dbReference>
<dbReference type="PANTHER" id="PTHR11360:SF130">
    <property type="entry name" value="MAJOR FACILITATOR SUPERFAMILY (MFS) PROFILE DOMAIN-CONTAINING PROTEIN-RELATED"/>
    <property type="match status" value="1"/>
</dbReference>
<dbReference type="Proteomes" id="UP000799750">
    <property type="component" value="Unassembled WGS sequence"/>
</dbReference>
<evidence type="ECO:0000313" key="5">
    <source>
        <dbReference type="Proteomes" id="UP000799750"/>
    </source>
</evidence>
<evidence type="ECO:0000256" key="1">
    <source>
        <dbReference type="ARBA" id="ARBA00004141"/>
    </source>
</evidence>
<feature type="transmembrane region" description="Helical" evidence="3">
    <location>
        <begin position="360"/>
        <end position="379"/>
    </location>
</feature>
<dbReference type="EMBL" id="MU004190">
    <property type="protein sequence ID" value="KAF2494440.1"/>
    <property type="molecule type" value="Genomic_DNA"/>
</dbReference>
<feature type="transmembrane region" description="Helical" evidence="3">
    <location>
        <begin position="156"/>
        <end position="178"/>
    </location>
</feature>
<gene>
    <name evidence="4" type="ORF">BU16DRAFT_510887</name>
</gene>
<dbReference type="Gene3D" id="1.20.1250.20">
    <property type="entry name" value="MFS general substrate transporter like domains"/>
    <property type="match status" value="2"/>
</dbReference>
<protein>
    <submittedName>
        <fullName evidence="4">MFS general substrate transporter</fullName>
    </submittedName>
</protein>
<organism evidence="4 5">
    <name type="scientific">Lophium mytilinum</name>
    <dbReference type="NCBI Taxonomy" id="390894"/>
    <lineage>
        <taxon>Eukaryota</taxon>
        <taxon>Fungi</taxon>
        <taxon>Dikarya</taxon>
        <taxon>Ascomycota</taxon>
        <taxon>Pezizomycotina</taxon>
        <taxon>Dothideomycetes</taxon>
        <taxon>Pleosporomycetidae</taxon>
        <taxon>Mytilinidiales</taxon>
        <taxon>Mytilinidiaceae</taxon>
        <taxon>Lophium</taxon>
    </lineage>
</organism>